<comment type="caution">
    <text evidence="1">The sequence shown here is derived from an EMBL/GenBank/DDBJ whole genome shotgun (WGS) entry which is preliminary data.</text>
</comment>
<dbReference type="OrthoDB" id="7772846at2"/>
<protein>
    <submittedName>
        <fullName evidence="1">Uncharacterized protein</fullName>
    </submittedName>
</protein>
<keyword evidence="2" id="KW-1185">Reference proteome</keyword>
<organism evidence="1 2">
    <name type="scientific">Yoonia sediminilitoris</name>
    <dbReference type="NCBI Taxonomy" id="1286148"/>
    <lineage>
        <taxon>Bacteria</taxon>
        <taxon>Pseudomonadati</taxon>
        <taxon>Pseudomonadota</taxon>
        <taxon>Alphaproteobacteria</taxon>
        <taxon>Rhodobacterales</taxon>
        <taxon>Paracoccaceae</taxon>
        <taxon>Yoonia</taxon>
    </lineage>
</organism>
<accession>A0A2T6KIS3</accession>
<name>A0A2T6KIS3_9RHOB</name>
<dbReference type="EMBL" id="QBUD01000004">
    <property type="protein sequence ID" value="PUB15561.1"/>
    <property type="molecule type" value="Genomic_DNA"/>
</dbReference>
<sequence length="121" mass="13313">MADLTLTKTRLIAGVWEGELRGAGSEMPVLRAAHLDKDLEGLALVQGEAPDVWLVRLSLPAQIISDGVQTVIFYDENDAVLDSFTLLSGEAMAADIRSEISLLRSELDMLKKSFRRHCNES</sequence>
<dbReference type="RefSeq" id="WP_108386231.1">
    <property type="nucleotide sequence ID" value="NZ_QBUD01000004.1"/>
</dbReference>
<dbReference type="Proteomes" id="UP000244523">
    <property type="component" value="Unassembled WGS sequence"/>
</dbReference>
<reference evidence="1 2" key="1">
    <citation type="submission" date="2018-04" db="EMBL/GenBank/DDBJ databases">
        <title>Genomic Encyclopedia of Archaeal and Bacterial Type Strains, Phase II (KMG-II): from individual species to whole genera.</title>
        <authorList>
            <person name="Goeker M."/>
        </authorList>
    </citation>
    <scope>NUCLEOTIDE SEQUENCE [LARGE SCALE GENOMIC DNA]</scope>
    <source>
        <strain evidence="1 2">DSM 29955</strain>
    </source>
</reference>
<evidence type="ECO:0000313" key="1">
    <source>
        <dbReference type="EMBL" id="PUB15561.1"/>
    </source>
</evidence>
<proteinExistence type="predicted"/>
<dbReference type="AlphaFoldDB" id="A0A2T6KIS3"/>
<evidence type="ECO:0000313" key="2">
    <source>
        <dbReference type="Proteomes" id="UP000244523"/>
    </source>
</evidence>
<gene>
    <name evidence="1" type="ORF">C8N45_104181</name>
</gene>